<dbReference type="EMBL" id="BLPG01000001">
    <property type="protein sequence ID" value="GFJ94457.1"/>
    <property type="molecule type" value="Genomic_DNA"/>
</dbReference>
<feature type="coiled-coil region" evidence="9">
    <location>
        <begin position="164"/>
        <end position="198"/>
    </location>
</feature>
<dbReference type="CDD" id="cd16917">
    <property type="entry name" value="HATPase_UhpB-NarQ-NarX-like"/>
    <property type="match status" value="1"/>
</dbReference>
<dbReference type="SUPFAM" id="SSF55874">
    <property type="entry name" value="ATPase domain of HSP90 chaperone/DNA topoisomerase II/histidine kinase"/>
    <property type="match status" value="1"/>
</dbReference>
<evidence type="ECO:0000256" key="2">
    <source>
        <dbReference type="ARBA" id="ARBA00012438"/>
    </source>
</evidence>
<dbReference type="PANTHER" id="PTHR24421">
    <property type="entry name" value="NITRATE/NITRITE SENSOR PROTEIN NARX-RELATED"/>
    <property type="match status" value="1"/>
</dbReference>
<evidence type="ECO:0000256" key="7">
    <source>
        <dbReference type="ARBA" id="ARBA00022840"/>
    </source>
</evidence>
<evidence type="ECO:0000256" key="8">
    <source>
        <dbReference type="ARBA" id="ARBA00023012"/>
    </source>
</evidence>
<feature type="transmembrane region" description="Helical" evidence="10">
    <location>
        <begin position="65"/>
        <end position="85"/>
    </location>
</feature>
<keyword evidence="14" id="KW-1185">Reference proteome</keyword>
<dbReference type="InterPro" id="IPR011712">
    <property type="entry name" value="Sig_transdc_His_kin_sub3_dim/P"/>
</dbReference>
<dbReference type="Gene3D" id="1.20.5.1930">
    <property type="match status" value="1"/>
</dbReference>
<dbReference type="Pfam" id="PF23539">
    <property type="entry name" value="DUF7134"/>
    <property type="match status" value="1"/>
</dbReference>
<evidence type="ECO:0000256" key="3">
    <source>
        <dbReference type="ARBA" id="ARBA00022553"/>
    </source>
</evidence>
<feature type="transmembrane region" description="Helical" evidence="10">
    <location>
        <begin position="140"/>
        <end position="161"/>
    </location>
</feature>
<dbReference type="GO" id="GO:0000155">
    <property type="term" value="F:phosphorelay sensor kinase activity"/>
    <property type="evidence" value="ECO:0007669"/>
    <property type="project" value="InterPro"/>
</dbReference>
<dbReference type="Proteomes" id="UP000482960">
    <property type="component" value="Unassembled WGS sequence"/>
</dbReference>
<dbReference type="AlphaFoldDB" id="A0A6V8LK57"/>
<keyword evidence="4" id="KW-0808">Transferase</keyword>
<evidence type="ECO:0000256" key="5">
    <source>
        <dbReference type="ARBA" id="ARBA00022741"/>
    </source>
</evidence>
<dbReference type="GO" id="GO:0005524">
    <property type="term" value="F:ATP binding"/>
    <property type="evidence" value="ECO:0007669"/>
    <property type="project" value="UniProtKB-KW"/>
</dbReference>
<reference evidence="13 14" key="1">
    <citation type="submission" date="2020-03" db="EMBL/GenBank/DDBJ databases">
        <title>Whole genome shotgun sequence of Phytohabitans rumicis NBRC 108638.</title>
        <authorList>
            <person name="Komaki H."/>
            <person name="Tamura T."/>
        </authorList>
    </citation>
    <scope>NUCLEOTIDE SEQUENCE [LARGE SCALE GENOMIC DNA]</scope>
    <source>
        <strain evidence="13 14">NBRC 108638</strain>
    </source>
</reference>
<dbReference type="InterPro" id="IPR055558">
    <property type="entry name" value="DUF7134"/>
</dbReference>
<evidence type="ECO:0000313" key="13">
    <source>
        <dbReference type="EMBL" id="GFJ94457.1"/>
    </source>
</evidence>
<keyword evidence="10" id="KW-0472">Membrane</keyword>
<comment type="catalytic activity">
    <reaction evidence="1">
        <text>ATP + protein L-histidine = ADP + protein N-phospho-L-histidine.</text>
        <dbReference type="EC" id="2.7.13.3"/>
    </reaction>
</comment>
<dbReference type="PANTHER" id="PTHR24421:SF10">
    <property type="entry name" value="NITRATE_NITRITE SENSOR PROTEIN NARQ"/>
    <property type="match status" value="1"/>
</dbReference>
<feature type="domain" description="DUF7134" evidence="12">
    <location>
        <begin position="6"/>
        <end position="168"/>
    </location>
</feature>
<protein>
    <recommendedName>
        <fullName evidence="2">histidine kinase</fullName>
        <ecNumber evidence="2">2.7.13.3</ecNumber>
    </recommendedName>
</protein>
<keyword evidence="6 13" id="KW-0418">Kinase</keyword>
<evidence type="ECO:0000259" key="12">
    <source>
        <dbReference type="Pfam" id="PF23539"/>
    </source>
</evidence>
<proteinExistence type="predicted"/>
<keyword evidence="7" id="KW-0067">ATP-binding</keyword>
<keyword evidence="5" id="KW-0547">Nucleotide-binding</keyword>
<evidence type="ECO:0000256" key="10">
    <source>
        <dbReference type="SAM" id="Phobius"/>
    </source>
</evidence>
<feature type="transmembrane region" description="Helical" evidence="10">
    <location>
        <begin position="116"/>
        <end position="134"/>
    </location>
</feature>
<dbReference type="InterPro" id="IPR036890">
    <property type="entry name" value="HATPase_C_sf"/>
</dbReference>
<dbReference type="GO" id="GO:0016020">
    <property type="term" value="C:membrane"/>
    <property type="evidence" value="ECO:0007669"/>
    <property type="project" value="InterPro"/>
</dbReference>
<reference evidence="13 14" key="2">
    <citation type="submission" date="2020-03" db="EMBL/GenBank/DDBJ databases">
        <authorList>
            <person name="Ichikawa N."/>
            <person name="Kimura A."/>
            <person name="Kitahashi Y."/>
            <person name="Uohara A."/>
        </authorList>
    </citation>
    <scope>NUCLEOTIDE SEQUENCE [LARGE SCALE GENOMIC DNA]</scope>
    <source>
        <strain evidence="13 14">NBRC 108638</strain>
    </source>
</reference>
<keyword evidence="3" id="KW-0597">Phosphoprotein</keyword>
<organism evidence="13 14">
    <name type="scientific">Phytohabitans rumicis</name>
    <dbReference type="NCBI Taxonomy" id="1076125"/>
    <lineage>
        <taxon>Bacteria</taxon>
        <taxon>Bacillati</taxon>
        <taxon>Actinomycetota</taxon>
        <taxon>Actinomycetes</taxon>
        <taxon>Micromonosporales</taxon>
        <taxon>Micromonosporaceae</taxon>
    </lineage>
</organism>
<comment type="caution">
    <text evidence="13">The sequence shown here is derived from an EMBL/GenBank/DDBJ whole genome shotgun (WGS) entry which is preliminary data.</text>
</comment>
<evidence type="ECO:0000259" key="11">
    <source>
        <dbReference type="Pfam" id="PF07730"/>
    </source>
</evidence>
<evidence type="ECO:0000256" key="6">
    <source>
        <dbReference type="ARBA" id="ARBA00022777"/>
    </source>
</evidence>
<evidence type="ECO:0000256" key="1">
    <source>
        <dbReference type="ARBA" id="ARBA00000085"/>
    </source>
</evidence>
<evidence type="ECO:0000256" key="4">
    <source>
        <dbReference type="ARBA" id="ARBA00022679"/>
    </source>
</evidence>
<evidence type="ECO:0000313" key="14">
    <source>
        <dbReference type="Proteomes" id="UP000482960"/>
    </source>
</evidence>
<accession>A0A6V8LK57</accession>
<dbReference type="GO" id="GO:0046983">
    <property type="term" value="F:protein dimerization activity"/>
    <property type="evidence" value="ECO:0007669"/>
    <property type="project" value="InterPro"/>
</dbReference>
<gene>
    <name evidence="13" type="ORF">Prum_080990</name>
</gene>
<sequence>MPYARVVTRRNAVFDAGLAVLAFTVSLGVLASDGFGTPDAAVRHLDGLGVALAGATALPLAARRFAPLTVCLVTIAASAVMYRLGYPLDTPVGPAIAIYSAGAAYGGDPRLARRRLALLPALAFAPVLGLAYAARGADVVSILVPELLSVALVAGVLWLAGDHTRLRRERMAELERRARQAEREAERERRLAVAEERTRIARELHDSAGHAINVILVQAGAARLLHERDPDRSQRAIATIEEVARGTIGEIDRLVRALRDDEPVPAAATGPVALEELVERHRAGGLAIAATIPAPGRALPHGVAWAAYRILQEALTNAARHGRGTADVAVQFTPDAVDIRVTNPTTAPAPPASPGGHGIVGMRERATLLGGTLVAAAVAGEFRLHARLPIPG</sequence>
<evidence type="ECO:0000256" key="9">
    <source>
        <dbReference type="SAM" id="Coils"/>
    </source>
</evidence>
<keyword evidence="10" id="KW-0812">Transmembrane</keyword>
<dbReference type="Gene3D" id="3.30.565.10">
    <property type="entry name" value="Histidine kinase-like ATPase, C-terminal domain"/>
    <property type="match status" value="1"/>
</dbReference>
<name>A0A6V8LK57_9ACTN</name>
<feature type="domain" description="Signal transduction histidine kinase subgroup 3 dimerisation and phosphoacceptor" evidence="11">
    <location>
        <begin position="196"/>
        <end position="261"/>
    </location>
</feature>
<dbReference type="Pfam" id="PF07730">
    <property type="entry name" value="HisKA_3"/>
    <property type="match status" value="1"/>
</dbReference>
<dbReference type="InterPro" id="IPR050482">
    <property type="entry name" value="Sensor_HK_TwoCompSys"/>
</dbReference>
<keyword evidence="8" id="KW-0902">Two-component regulatory system</keyword>
<dbReference type="EC" id="2.7.13.3" evidence="2"/>
<keyword evidence="9" id="KW-0175">Coiled coil</keyword>
<keyword evidence="10" id="KW-1133">Transmembrane helix</keyword>